<dbReference type="RefSeq" id="WP_344686869.1">
    <property type="nucleotide sequence ID" value="NZ_BAAAVV010000001.1"/>
</dbReference>
<dbReference type="NCBIfam" id="TIGR00689">
    <property type="entry name" value="rpiB_lacA_lacB"/>
    <property type="match status" value="1"/>
</dbReference>
<evidence type="ECO:0000256" key="1">
    <source>
        <dbReference type="ARBA" id="ARBA00008754"/>
    </source>
</evidence>
<dbReference type="InterPro" id="IPR036569">
    <property type="entry name" value="RpiB_LacA_LacB_sf"/>
</dbReference>
<gene>
    <name evidence="2" type="ORF">GCM10010531_04460</name>
</gene>
<proteinExistence type="inferred from homology"/>
<comment type="similarity">
    <text evidence="1">Belongs to the LacAB/RpiB family.</text>
</comment>
<dbReference type="PIRSF" id="PIRSF005384">
    <property type="entry name" value="RpiB_LacA_B"/>
    <property type="match status" value="1"/>
</dbReference>
<dbReference type="GO" id="GO:0016853">
    <property type="term" value="F:isomerase activity"/>
    <property type="evidence" value="ECO:0007669"/>
    <property type="project" value="UniProtKB-KW"/>
</dbReference>
<protein>
    <submittedName>
        <fullName evidence="2">Ribose-5-phosphate isomerase</fullName>
    </submittedName>
</protein>
<name>A0ABP6NT83_9ACTN</name>
<reference evidence="3" key="1">
    <citation type="journal article" date="2019" name="Int. J. Syst. Evol. Microbiol.">
        <title>The Global Catalogue of Microorganisms (GCM) 10K type strain sequencing project: providing services to taxonomists for standard genome sequencing and annotation.</title>
        <authorList>
            <consortium name="The Broad Institute Genomics Platform"/>
            <consortium name="The Broad Institute Genome Sequencing Center for Infectious Disease"/>
            <person name="Wu L."/>
            <person name="Ma J."/>
        </authorList>
    </citation>
    <scope>NUCLEOTIDE SEQUENCE [LARGE SCALE GENOMIC DNA]</scope>
    <source>
        <strain evidence="3">JCM 15614</strain>
    </source>
</reference>
<dbReference type="InterPro" id="IPR003500">
    <property type="entry name" value="RpiB_LacA_LacB"/>
</dbReference>
<dbReference type="EMBL" id="BAAAVV010000001">
    <property type="protein sequence ID" value="GAA3156234.1"/>
    <property type="molecule type" value="Genomic_DNA"/>
</dbReference>
<keyword evidence="3" id="KW-1185">Reference proteome</keyword>
<dbReference type="Proteomes" id="UP001499924">
    <property type="component" value="Unassembled WGS sequence"/>
</dbReference>
<dbReference type="Pfam" id="PF02502">
    <property type="entry name" value="LacAB_rpiB"/>
    <property type="match status" value="1"/>
</dbReference>
<organism evidence="2 3">
    <name type="scientific">Blastococcus jejuensis</name>
    <dbReference type="NCBI Taxonomy" id="351224"/>
    <lineage>
        <taxon>Bacteria</taxon>
        <taxon>Bacillati</taxon>
        <taxon>Actinomycetota</taxon>
        <taxon>Actinomycetes</taxon>
        <taxon>Geodermatophilales</taxon>
        <taxon>Geodermatophilaceae</taxon>
        <taxon>Blastococcus</taxon>
    </lineage>
</organism>
<evidence type="ECO:0000313" key="2">
    <source>
        <dbReference type="EMBL" id="GAA3156234.1"/>
    </source>
</evidence>
<dbReference type="PANTHER" id="PTHR30345">
    <property type="entry name" value="RIBOSE-5-PHOSPHATE ISOMERASE B"/>
    <property type="match status" value="1"/>
</dbReference>
<dbReference type="SUPFAM" id="SSF89623">
    <property type="entry name" value="Ribose/Galactose isomerase RpiB/AlsB"/>
    <property type="match status" value="1"/>
</dbReference>
<comment type="caution">
    <text evidence="2">The sequence shown here is derived from an EMBL/GenBank/DDBJ whole genome shotgun (WGS) entry which is preliminary data.</text>
</comment>
<keyword evidence="2" id="KW-0413">Isomerase</keyword>
<dbReference type="Gene3D" id="3.40.1400.10">
    <property type="entry name" value="Sugar-phosphate isomerase, RpiB/LacA/LacB"/>
    <property type="match status" value="1"/>
</dbReference>
<dbReference type="PANTHER" id="PTHR30345:SF0">
    <property type="entry name" value="DNA DAMAGE-REPAIR_TOLERATION PROTEIN DRT102"/>
    <property type="match status" value="1"/>
</dbReference>
<accession>A0ABP6NT83</accession>
<evidence type="ECO:0000313" key="3">
    <source>
        <dbReference type="Proteomes" id="UP001499924"/>
    </source>
</evidence>
<dbReference type="NCBIfam" id="NF004051">
    <property type="entry name" value="PRK05571.1"/>
    <property type="match status" value="1"/>
</dbReference>
<sequence length="152" mass="15898">MRIAIAADHNGVGLKRRLIEALRAAGHVVDDRGADEAAGTIDYPPLCEDVCRRVVAGTADRGIVVGGSGQGEVIACNKIAGIRAGLCPDVWHAEISRGNNDANVLVLGAKVIDPDLAEQVVASWLTTPFKGAEHARRVAMIATLERGDSLLG</sequence>